<sequence>MQGDSRILWIQRVILVSDHGPHLMAVGRKISGDHMLMLRAGIPNGPRLSYLGEGEEEEEEGMIHPDEDCMPKAADENPRTSSP</sequence>
<protein>
    <submittedName>
        <fullName evidence="1">Uncharacterized protein</fullName>
    </submittedName>
</protein>
<comment type="caution">
    <text evidence="1">The sequence shown here is derived from an EMBL/GenBank/DDBJ whole genome shotgun (WGS) entry which is preliminary data.</text>
</comment>
<keyword evidence="2" id="KW-1185">Reference proteome</keyword>
<dbReference type="Proteomes" id="UP001060215">
    <property type="component" value="Chromosome 2"/>
</dbReference>
<reference evidence="1 2" key="1">
    <citation type="journal article" date="2022" name="Plant J.">
        <title>Chromosome-level genome of Camellia lanceoleosa provides a valuable resource for understanding genome evolution and self-incompatibility.</title>
        <authorList>
            <person name="Gong W."/>
            <person name="Xiao S."/>
            <person name="Wang L."/>
            <person name="Liao Z."/>
            <person name="Chang Y."/>
            <person name="Mo W."/>
            <person name="Hu G."/>
            <person name="Li W."/>
            <person name="Zhao G."/>
            <person name="Zhu H."/>
            <person name="Hu X."/>
            <person name="Ji K."/>
            <person name="Xiang X."/>
            <person name="Song Q."/>
            <person name="Yuan D."/>
            <person name="Jin S."/>
            <person name="Zhang L."/>
        </authorList>
    </citation>
    <scope>NUCLEOTIDE SEQUENCE [LARGE SCALE GENOMIC DNA]</scope>
    <source>
        <strain evidence="1">SQ_2022a</strain>
    </source>
</reference>
<organism evidence="1 2">
    <name type="scientific">Camellia lanceoleosa</name>
    <dbReference type="NCBI Taxonomy" id="1840588"/>
    <lineage>
        <taxon>Eukaryota</taxon>
        <taxon>Viridiplantae</taxon>
        <taxon>Streptophyta</taxon>
        <taxon>Embryophyta</taxon>
        <taxon>Tracheophyta</taxon>
        <taxon>Spermatophyta</taxon>
        <taxon>Magnoliopsida</taxon>
        <taxon>eudicotyledons</taxon>
        <taxon>Gunneridae</taxon>
        <taxon>Pentapetalae</taxon>
        <taxon>asterids</taxon>
        <taxon>Ericales</taxon>
        <taxon>Theaceae</taxon>
        <taxon>Camellia</taxon>
    </lineage>
</organism>
<accession>A0ACC0HTM8</accession>
<evidence type="ECO:0000313" key="1">
    <source>
        <dbReference type="EMBL" id="KAI8016818.1"/>
    </source>
</evidence>
<proteinExistence type="predicted"/>
<name>A0ACC0HTM8_9ERIC</name>
<evidence type="ECO:0000313" key="2">
    <source>
        <dbReference type="Proteomes" id="UP001060215"/>
    </source>
</evidence>
<gene>
    <name evidence="1" type="ORF">LOK49_LG04G03643</name>
</gene>
<dbReference type="EMBL" id="CM045759">
    <property type="protein sequence ID" value="KAI8016818.1"/>
    <property type="molecule type" value="Genomic_DNA"/>
</dbReference>